<evidence type="ECO:0000313" key="3">
    <source>
        <dbReference type="Proteomes" id="UP001253595"/>
    </source>
</evidence>
<feature type="transmembrane region" description="Helical" evidence="1">
    <location>
        <begin position="89"/>
        <end position="112"/>
    </location>
</feature>
<sequence>MSAQGVLNQYWRLILVMLLPARYVKWLGVLTLAVLIPGAILSFFGHSVLLYLGSAFSFLLVMMVGMLVPGQMLALRSSKQFQYMADLRYPLFFIAMVFWLLVSFWLSITLVLLNPKEFSFYSIFALTTMALTCAAVLFAVVGSYMQTAQGFVPLLVWIVFFSAKSTDLLSAVNTGVYWLVTALLWLVMFAWWVRWQPQKYLINFMTLPAAEMQRQQANNIQAITNVFSATPKTLAGSLLAGVSDGIQAWCKRELGQLVFFLLMLMFMLYWVRQIPANVASMMVSIYAFIYICIRGGIIFQSFFRNLYRLWINGSYSRGEILTYIEKRYFLMLVSSIVPVTLVFVLINHYLLNDLLGLFKGAYVLFIGFLFSSLAFYVGLFVYIKCAASFVLLNWITPIVNIGLIGIMVYLNILWGPSPSHEHAGYLWFSGALLMLTLLARAWVKSSWESVNFYRVKN</sequence>
<proteinExistence type="predicted"/>
<reference evidence="2 3" key="1">
    <citation type="submission" date="2023-07" db="EMBL/GenBank/DDBJ databases">
        <title>Sorghum-associated microbial communities from plants grown in Nebraska, USA.</title>
        <authorList>
            <person name="Schachtman D."/>
        </authorList>
    </citation>
    <scope>NUCLEOTIDE SEQUENCE [LARGE SCALE GENOMIC DNA]</scope>
    <source>
        <strain evidence="2 3">BE190</strain>
    </source>
</reference>
<feature type="transmembrane region" description="Helical" evidence="1">
    <location>
        <begin position="254"/>
        <end position="271"/>
    </location>
</feature>
<feature type="transmembrane region" description="Helical" evidence="1">
    <location>
        <begin position="175"/>
        <end position="193"/>
    </location>
</feature>
<dbReference type="RefSeq" id="WP_310067420.1">
    <property type="nucleotide sequence ID" value="NZ_JAVDVX010000001.1"/>
</dbReference>
<feature type="transmembrane region" description="Helical" evidence="1">
    <location>
        <begin position="362"/>
        <end position="383"/>
    </location>
</feature>
<gene>
    <name evidence="2" type="ORF">J2X05_000154</name>
</gene>
<feature type="transmembrane region" description="Helical" evidence="1">
    <location>
        <begin position="118"/>
        <end position="140"/>
    </location>
</feature>
<accession>A0ABU1USJ0</accession>
<evidence type="ECO:0000313" key="2">
    <source>
        <dbReference type="EMBL" id="MDR7088151.1"/>
    </source>
</evidence>
<protein>
    <recommendedName>
        <fullName evidence="4">ABC transporter permease</fullName>
    </recommendedName>
</protein>
<comment type="caution">
    <text evidence="2">The sequence shown here is derived from an EMBL/GenBank/DDBJ whole genome shotgun (WGS) entry which is preliminary data.</text>
</comment>
<evidence type="ECO:0008006" key="4">
    <source>
        <dbReference type="Google" id="ProtNLM"/>
    </source>
</evidence>
<name>A0ABU1USJ0_9GAMM</name>
<feature type="transmembrane region" description="Helical" evidence="1">
    <location>
        <begin position="390"/>
        <end position="412"/>
    </location>
</feature>
<keyword evidence="1" id="KW-0812">Transmembrane</keyword>
<keyword evidence="3" id="KW-1185">Reference proteome</keyword>
<dbReference type="Proteomes" id="UP001253595">
    <property type="component" value="Unassembled WGS sequence"/>
</dbReference>
<feature type="transmembrane region" description="Helical" evidence="1">
    <location>
        <begin position="424"/>
        <end position="443"/>
    </location>
</feature>
<keyword evidence="1" id="KW-0472">Membrane</keyword>
<feature type="transmembrane region" description="Helical" evidence="1">
    <location>
        <begin position="50"/>
        <end position="68"/>
    </location>
</feature>
<feature type="transmembrane region" description="Helical" evidence="1">
    <location>
        <begin position="283"/>
        <end position="307"/>
    </location>
</feature>
<dbReference type="EMBL" id="JAVDVX010000001">
    <property type="protein sequence ID" value="MDR7088151.1"/>
    <property type="molecule type" value="Genomic_DNA"/>
</dbReference>
<evidence type="ECO:0000256" key="1">
    <source>
        <dbReference type="SAM" id="Phobius"/>
    </source>
</evidence>
<feature type="transmembrane region" description="Helical" evidence="1">
    <location>
        <begin position="23"/>
        <end position="44"/>
    </location>
</feature>
<organism evidence="2 3">
    <name type="scientific">Cellvibrio fibrivorans</name>
    <dbReference type="NCBI Taxonomy" id="126350"/>
    <lineage>
        <taxon>Bacteria</taxon>
        <taxon>Pseudomonadati</taxon>
        <taxon>Pseudomonadota</taxon>
        <taxon>Gammaproteobacteria</taxon>
        <taxon>Cellvibrionales</taxon>
        <taxon>Cellvibrionaceae</taxon>
        <taxon>Cellvibrio</taxon>
    </lineage>
</organism>
<feature type="transmembrane region" description="Helical" evidence="1">
    <location>
        <begin position="328"/>
        <end position="350"/>
    </location>
</feature>
<keyword evidence="1" id="KW-1133">Transmembrane helix</keyword>
<feature type="transmembrane region" description="Helical" evidence="1">
    <location>
        <begin position="147"/>
        <end position="163"/>
    </location>
</feature>